<evidence type="ECO:0000256" key="3">
    <source>
        <dbReference type="ARBA" id="ARBA00022989"/>
    </source>
</evidence>
<dbReference type="AlphaFoldDB" id="F0GVB9"/>
<feature type="transmembrane region" description="Helical" evidence="6">
    <location>
        <begin position="33"/>
        <end position="60"/>
    </location>
</feature>
<evidence type="ECO:0000256" key="5">
    <source>
        <dbReference type="ARBA" id="ARBA00049660"/>
    </source>
</evidence>
<feature type="transmembrane region" description="Helical" evidence="6">
    <location>
        <begin position="113"/>
        <end position="129"/>
    </location>
</feature>
<keyword evidence="3 6" id="KW-1133">Transmembrane helix</keyword>
<keyword evidence="2 6" id="KW-0812">Transmembrane</keyword>
<dbReference type="PATRIC" id="fig|879305.3.peg.752"/>
<dbReference type="eggNOG" id="COG2116">
    <property type="taxonomic scope" value="Bacteria"/>
</dbReference>
<name>F0GVB9_9FIRM</name>
<dbReference type="InterPro" id="IPR000292">
    <property type="entry name" value="For/NO2_transpt"/>
</dbReference>
<evidence type="ECO:0000313" key="8">
    <source>
        <dbReference type="Proteomes" id="UP000005286"/>
    </source>
</evidence>
<feature type="transmembrane region" description="Helical" evidence="6">
    <location>
        <begin position="7"/>
        <end position="27"/>
    </location>
</feature>
<feature type="transmembrane region" description="Helical" evidence="6">
    <location>
        <begin position="179"/>
        <end position="204"/>
    </location>
</feature>
<evidence type="ECO:0000256" key="2">
    <source>
        <dbReference type="ARBA" id="ARBA00022692"/>
    </source>
</evidence>
<comment type="caution">
    <text evidence="7">The sequence shown here is derived from an EMBL/GenBank/DDBJ whole genome shotgun (WGS) entry which is preliminary data.</text>
</comment>
<reference evidence="7 8" key="1">
    <citation type="submission" date="2011-01" db="EMBL/GenBank/DDBJ databases">
        <authorList>
            <person name="Durkin A.S."/>
            <person name="Madupu R."/>
            <person name="Torralba M."/>
            <person name="Gillis M."/>
            <person name="Methe B."/>
            <person name="Sutton G."/>
            <person name="Nelson K.E."/>
        </authorList>
    </citation>
    <scope>NUCLEOTIDE SEQUENCE [LARGE SCALE GENOMIC DNA]</scope>
    <source>
        <strain evidence="7 8">ACS-065-V-Col13</strain>
    </source>
</reference>
<organism evidence="7 8">
    <name type="scientific">Anaerococcus prevotii ACS-065-V-Col13</name>
    <dbReference type="NCBI Taxonomy" id="879305"/>
    <lineage>
        <taxon>Bacteria</taxon>
        <taxon>Bacillati</taxon>
        <taxon>Bacillota</taxon>
        <taxon>Tissierellia</taxon>
        <taxon>Tissierellales</taxon>
        <taxon>Peptoniphilaceae</taxon>
        <taxon>Anaerococcus</taxon>
    </lineage>
</organism>
<keyword evidence="8" id="KW-1185">Reference proteome</keyword>
<gene>
    <name evidence="7" type="ORF">HMPREF9290_1213</name>
</gene>
<dbReference type="RefSeq" id="WP_004834713.1">
    <property type="nucleotide sequence ID" value="NZ_AEXM01000013.1"/>
</dbReference>
<dbReference type="STRING" id="879305.HMPREF9290_1213"/>
<dbReference type="PANTHER" id="PTHR30520">
    <property type="entry name" value="FORMATE TRANSPORTER-RELATED"/>
    <property type="match status" value="1"/>
</dbReference>
<dbReference type="GO" id="GO:0005886">
    <property type="term" value="C:plasma membrane"/>
    <property type="evidence" value="ECO:0007669"/>
    <property type="project" value="TreeGrafter"/>
</dbReference>
<proteinExistence type="inferred from homology"/>
<dbReference type="InterPro" id="IPR023271">
    <property type="entry name" value="Aquaporin-like"/>
</dbReference>
<comment type="similarity">
    <text evidence="5">Belongs to the FNT transporter (TC 1.A.16) family.</text>
</comment>
<evidence type="ECO:0000256" key="6">
    <source>
        <dbReference type="SAM" id="Phobius"/>
    </source>
</evidence>
<dbReference type="Gene3D" id="1.20.1080.10">
    <property type="entry name" value="Glycerol uptake facilitator protein"/>
    <property type="match status" value="1"/>
</dbReference>
<feature type="transmembrane region" description="Helical" evidence="6">
    <location>
        <begin position="72"/>
        <end position="93"/>
    </location>
</feature>
<sequence>MKYKDFVYGIMAGIVVGFGGIIKLSVANETLGAFLFAGALFIILSLEYNLFTGMVGYYFYNERIPYIKRLAVILLGNLIGTFLIAKLILLTRYGEGLRILAEKSVAVKLSDNLLSLFILAIFCNMFVVNATHQFKYNSFQVGKYLAIFISIMTFVLSGFEHSIADSFYFFLAGDISPRIITIFLVVLSGNIIGGVIIPTVALIYDESFYLKG</sequence>
<evidence type="ECO:0000256" key="4">
    <source>
        <dbReference type="ARBA" id="ARBA00023136"/>
    </source>
</evidence>
<evidence type="ECO:0000256" key="1">
    <source>
        <dbReference type="ARBA" id="ARBA00004141"/>
    </source>
</evidence>
<dbReference type="Pfam" id="PF01226">
    <property type="entry name" value="Form_Nir_trans"/>
    <property type="match status" value="1"/>
</dbReference>
<dbReference type="EMBL" id="AEXM01000013">
    <property type="protein sequence ID" value="EGC82296.1"/>
    <property type="molecule type" value="Genomic_DNA"/>
</dbReference>
<protein>
    <submittedName>
        <fullName evidence="7">Putative membrane protein</fullName>
    </submittedName>
</protein>
<evidence type="ECO:0000313" key="7">
    <source>
        <dbReference type="EMBL" id="EGC82296.1"/>
    </source>
</evidence>
<comment type="subcellular location">
    <subcellularLocation>
        <location evidence="1">Membrane</location>
        <topology evidence="1">Multi-pass membrane protein</topology>
    </subcellularLocation>
</comment>
<dbReference type="PANTHER" id="PTHR30520:SF6">
    <property type="entry name" value="FORMATE_NITRATE FAMILY TRANSPORTER (EUROFUNG)"/>
    <property type="match status" value="1"/>
</dbReference>
<feature type="transmembrane region" description="Helical" evidence="6">
    <location>
        <begin position="141"/>
        <end position="159"/>
    </location>
</feature>
<accession>F0GVB9</accession>
<keyword evidence="4 6" id="KW-0472">Membrane</keyword>
<dbReference type="GO" id="GO:0015499">
    <property type="term" value="F:formate transmembrane transporter activity"/>
    <property type="evidence" value="ECO:0007669"/>
    <property type="project" value="TreeGrafter"/>
</dbReference>
<dbReference type="Proteomes" id="UP000005286">
    <property type="component" value="Unassembled WGS sequence"/>
</dbReference>